<accession>A0A0F9HIH9</accession>
<dbReference type="AlphaFoldDB" id="A0A0F9HIH9"/>
<dbReference type="InterPro" id="IPR052930">
    <property type="entry name" value="TA_antitoxin_MntA"/>
</dbReference>
<gene>
    <name evidence="2" type="ORF">LCGC14_1994370</name>
</gene>
<evidence type="ECO:0000313" key="2">
    <source>
        <dbReference type="EMBL" id="KKL81480.1"/>
    </source>
</evidence>
<feature type="domain" description="Polymerase beta nucleotidyltransferase" evidence="1">
    <location>
        <begin position="24"/>
        <end position="116"/>
    </location>
</feature>
<organism evidence="2">
    <name type="scientific">marine sediment metagenome</name>
    <dbReference type="NCBI Taxonomy" id="412755"/>
    <lineage>
        <taxon>unclassified sequences</taxon>
        <taxon>metagenomes</taxon>
        <taxon>ecological metagenomes</taxon>
    </lineage>
</organism>
<dbReference type="InterPro" id="IPR041633">
    <property type="entry name" value="Polbeta"/>
</dbReference>
<dbReference type="Pfam" id="PF18765">
    <property type="entry name" value="Polbeta"/>
    <property type="match status" value="1"/>
</dbReference>
<dbReference type="PANTHER" id="PTHR43852">
    <property type="entry name" value="NUCLEOTIDYLTRANSFERASE"/>
    <property type="match status" value="1"/>
</dbReference>
<proteinExistence type="predicted"/>
<protein>
    <recommendedName>
        <fullName evidence="1">Polymerase beta nucleotidyltransferase domain-containing protein</fullName>
    </recommendedName>
</protein>
<evidence type="ECO:0000259" key="1">
    <source>
        <dbReference type="Pfam" id="PF18765"/>
    </source>
</evidence>
<dbReference type="Gene3D" id="3.30.460.10">
    <property type="entry name" value="Beta Polymerase, domain 2"/>
    <property type="match status" value="1"/>
</dbReference>
<dbReference type="PANTHER" id="PTHR43852:SF4">
    <property type="entry name" value="NUCLEOTIDYLTRANSFERASE"/>
    <property type="match status" value="1"/>
</dbReference>
<dbReference type="EMBL" id="LAZR01022549">
    <property type="protein sequence ID" value="KKL81480.1"/>
    <property type="molecule type" value="Genomic_DNA"/>
</dbReference>
<dbReference type="InterPro" id="IPR043519">
    <property type="entry name" value="NT_sf"/>
</dbReference>
<dbReference type="SUPFAM" id="SSF81301">
    <property type="entry name" value="Nucleotidyltransferase"/>
    <property type="match status" value="1"/>
</dbReference>
<sequence>MPGSVIRDGKKLPADVMTKIPGVIAKIADDRDVVALYAFGSLADGNLKPLSELDFGILLSDSLDKQERFKKSIDLIDTFNETLKTDEIDIVILNDGPLRFAYHILKTGKLLHCRDKNQLIDFVEKTIKLYLDFKPARDQIDQAFLEGVGYHG</sequence>
<name>A0A0F9HIH9_9ZZZZ</name>
<comment type="caution">
    <text evidence="2">The sequence shown here is derived from an EMBL/GenBank/DDBJ whole genome shotgun (WGS) entry which is preliminary data.</text>
</comment>
<dbReference type="NCBIfam" id="NF047752">
    <property type="entry name" value="MntA_antitoxin"/>
    <property type="match status" value="1"/>
</dbReference>
<reference evidence="2" key="1">
    <citation type="journal article" date="2015" name="Nature">
        <title>Complex archaea that bridge the gap between prokaryotes and eukaryotes.</title>
        <authorList>
            <person name="Spang A."/>
            <person name="Saw J.H."/>
            <person name="Jorgensen S.L."/>
            <person name="Zaremba-Niedzwiedzka K."/>
            <person name="Martijn J."/>
            <person name="Lind A.E."/>
            <person name="van Eijk R."/>
            <person name="Schleper C."/>
            <person name="Guy L."/>
            <person name="Ettema T.J."/>
        </authorList>
    </citation>
    <scope>NUCLEOTIDE SEQUENCE</scope>
</reference>